<evidence type="ECO:0008006" key="3">
    <source>
        <dbReference type="Google" id="ProtNLM"/>
    </source>
</evidence>
<evidence type="ECO:0000313" key="2">
    <source>
        <dbReference type="EMBL" id="QHT26594.1"/>
    </source>
</evidence>
<keyword evidence="1" id="KW-0175">Coiled coil</keyword>
<accession>A0A6C0EBX2</accession>
<name>A0A6C0EBX2_9ZZZZ</name>
<sequence>MSVVSALLRDLPPSSKEVIDNFREIIKDAEEQLTRLQQELSLHKESCEKWIQNHWDRMKKFVFELTNDPTPAALNLQEMLQEMQAKRRNLETRIATASHKILTLKTEMAGILNSSKEQIRSAAKVQILKNPMISEVTCPICTCIGPPVTLKFPCYERTNPQTGRPDCSMMVCLRCARNITGLSIDSPYHAVRCHVCRTIYNRFSRADQAYTINMLSMRMTDAYLDSENKEFSNYFGEPLNPIECAQCDMTFAGVSDLHHHMRGDNGFVACPRSLVRCNRCASTVCRSDLNANGSCSRGCARRARNDLSAQRVSFLTDNWEAPAPVAVGDDNW</sequence>
<dbReference type="AlphaFoldDB" id="A0A6C0EBX2"/>
<proteinExistence type="predicted"/>
<dbReference type="EMBL" id="MN739799">
    <property type="protein sequence ID" value="QHT26594.1"/>
    <property type="molecule type" value="Genomic_DNA"/>
</dbReference>
<organism evidence="2">
    <name type="scientific">viral metagenome</name>
    <dbReference type="NCBI Taxonomy" id="1070528"/>
    <lineage>
        <taxon>unclassified sequences</taxon>
        <taxon>metagenomes</taxon>
        <taxon>organismal metagenomes</taxon>
    </lineage>
</organism>
<feature type="coiled-coil region" evidence="1">
    <location>
        <begin position="19"/>
        <end position="100"/>
    </location>
</feature>
<protein>
    <recommendedName>
        <fullName evidence="3">C2H2-type domain-containing protein</fullName>
    </recommendedName>
</protein>
<evidence type="ECO:0000256" key="1">
    <source>
        <dbReference type="SAM" id="Coils"/>
    </source>
</evidence>
<reference evidence="2" key="1">
    <citation type="journal article" date="2020" name="Nature">
        <title>Giant virus diversity and host interactions through global metagenomics.</title>
        <authorList>
            <person name="Schulz F."/>
            <person name="Roux S."/>
            <person name="Paez-Espino D."/>
            <person name="Jungbluth S."/>
            <person name="Walsh D.A."/>
            <person name="Denef V.J."/>
            <person name="McMahon K.D."/>
            <person name="Konstantinidis K.T."/>
            <person name="Eloe-Fadrosh E.A."/>
            <person name="Kyrpides N.C."/>
            <person name="Woyke T."/>
        </authorList>
    </citation>
    <scope>NUCLEOTIDE SEQUENCE</scope>
    <source>
        <strain evidence="2">GVMAG-M-3300023179-2</strain>
    </source>
</reference>